<dbReference type="EMBL" id="AP023359">
    <property type="protein sequence ID" value="BCJ64506.1"/>
    <property type="molecule type" value="Genomic_DNA"/>
</dbReference>
<evidence type="ECO:0000256" key="2">
    <source>
        <dbReference type="ARBA" id="ARBA00022448"/>
    </source>
</evidence>
<dbReference type="Gene3D" id="1.20.1250.20">
    <property type="entry name" value="MFS general substrate transporter like domains"/>
    <property type="match status" value="1"/>
</dbReference>
<proteinExistence type="predicted"/>
<feature type="transmembrane region" description="Helical" evidence="8">
    <location>
        <begin position="372"/>
        <end position="392"/>
    </location>
</feature>
<dbReference type="KEGG" id="pry:Prubr_15270"/>
<feature type="transmembrane region" description="Helical" evidence="8">
    <location>
        <begin position="283"/>
        <end position="300"/>
    </location>
</feature>
<feature type="transmembrane region" description="Helical" evidence="8">
    <location>
        <begin position="7"/>
        <end position="30"/>
    </location>
</feature>
<feature type="transmembrane region" description="Helical" evidence="8">
    <location>
        <begin position="70"/>
        <end position="89"/>
    </location>
</feature>
<protein>
    <submittedName>
        <fullName evidence="10">MFS transporter</fullName>
    </submittedName>
</protein>
<evidence type="ECO:0000256" key="6">
    <source>
        <dbReference type="ARBA" id="ARBA00023136"/>
    </source>
</evidence>
<evidence type="ECO:0000256" key="3">
    <source>
        <dbReference type="ARBA" id="ARBA00022475"/>
    </source>
</evidence>
<dbReference type="Pfam" id="PF05977">
    <property type="entry name" value="MFS_3"/>
    <property type="match status" value="1"/>
</dbReference>
<dbReference type="InterPro" id="IPR020846">
    <property type="entry name" value="MFS_dom"/>
</dbReference>
<evidence type="ECO:0000256" key="8">
    <source>
        <dbReference type="SAM" id="Phobius"/>
    </source>
</evidence>
<keyword evidence="6 8" id="KW-0472">Membrane</keyword>
<dbReference type="SUPFAM" id="SSF103473">
    <property type="entry name" value="MFS general substrate transporter"/>
    <property type="match status" value="1"/>
</dbReference>
<dbReference type="RefSeq" id="WP_212822875.1">
    <property type="nucleotide sequence ID" value="NZ_AP023359.1"/>
</dbReference>
<evidence type="ECO:0000256" key="4">
    <source>
        <dbReference type="ARBA" id="ARBA00022692"/>
    </source>
</evidence>
<dbReference type="AlphaFoldDB" id="A0A810MTE8"/>
<keyword evidence="2" id="KW-0813">Transport</keyword>
<name>A0A810MTE8_9ACTN</name>
<evidence type="ECO:0000313" key="10">
    <source>
        <dbReference type="EMBL" id="BCJ64506.1"/>
    </source>
</evidence>
<feature type="transmembrane region" description="Helical" evidence="8">
    <location>
        <begin position="143"/>
        <end position="162"/>
    </location>
</feature>
<keyword evidence="5 8" id="KW-1133">Transmembrane helix</keyword>
<dbReference type="GO" id="GO:0022857">
    <property type="term" value="F:transmembrane transporter activity"/>
    <property type="evidence" value="ECO:0007669"/>
    <property type="project" value="InterPro"/>
</dbReference>
<feature type="transmembrane region" description="Helical" evidence="8">
    <location>
        <begin position="306"/>
        <end position="332"/>
    </location>
</feature>
<dbReference type="PANTHER" id="PTHR23513:SF11">
    <property type="entry name" value="STAPHYLOFERRIN A TRANSPORTER"/>
    <property type="match status" value="1"/>
</dbReference>
<dbReference type="PROSITE" id="PS50850">
    <property type="entry name" value="MFS"/>
    <property type="match status" value="1"/>
</dbReference>
<evidence type="ECO:0000256" key="7">
    <source>
        <dbReference type="SAM" id="MobiDB-lite"/>
    </source>
</evidence>
<dbReference type="PANTHER" id="PTHR23513">
    <property type="entry name" value="INTEGRAL MEMBRANE EFFLUX PROTEIN-RELATED"/>
    <property type="match status" value="1"/>
</dbReference>
<sequence>MKRQGLIALLTAEVVSLVGSRMSMIALPWFTLVTTGSAARTGIVAFVEMLPYVLACGLGGPLLDRLGHRRVSVAADLGSAAALIAVPVLHAGGQLHFGVLITLIGVVGLLRGLGDTAKRVVFPETVAASGMELTRATSLHDGLGRLATLLGAPLASVLIATLDASTVLAIDAATFLVAGVIVAFLVPGVRRVVAAVTDREAYLPALRAGLAFLRRDRLMLGITLLLFVTNLADAAYGTVLAPFWANDVIGSPVALGALSGVFAVGAVLGNVVFTAIAPRVPRFAVFAVGFLIAGAPRFAILSVADALWIVYVVSFVAGVSISAVNPILGAVSYERVPEHLRARVLGLGQAIGWGGMPLGSLLAGWAVQGFGLNAALLIFGGAYLAVTVLPFVSPTWRQMNRPPAAQNPAPAASAVDPAGVSR</sequence>
<feature type="transmembrane region" description="Helical" evidence="8">
    <location>
        <begin position="218"/>
        <end position="241"/>
    </location>
</feature>
<dbReference type="CDD" id="cd06173">
    <property type="entry name" value="MFS_MefA_like"/>
    <property type="match status" value="1"/>
</dbReference>
<keyword evidence="4 8" id="KW-0812">Transmembrane</keyword>
<dbReference type="InterPro" id="IPR010290">
    <property type="entry name" value="TM_effector"/>
</dbReference>
<keyword evidence="11" id="KW-1185">Reference proteome</keyword>
<evidence type="ECO:0000259" key="9">
    <source>
        <dbReference type="PROSITE" id="PS50850"/>
    </source>
</evidence>
<reference evidence="10" key="1">
    <citation type="submission" date="2020-08" db="EMBL/GenBank/DDBJ databases">
        <title>Whole genome shotgun sequence of Polymorphospora rubra NBRC 101157.</title>
        <authorList>
            <person name="Komaki H."/>
            <person name="Tamura T."/>
        </authorList>
    </citation>
    <scope>NUCLEOTIDE SEQUENCE</scope>
    <source>
        <strain evidence="10">NBRC 101157</strain>
    </source>
</reference>
<gene>
    <name evidence="10" type="ORF">Prubr_15270</name>
</gene>
<dbReference type="Proteomes" id="UP000680866">
    <property type="component" value="Chromosome"/>
</dbReference>
<organism evidence="10 11">
    <name type="scientific">Polymorphospora rubra</name>
    <dbReference type="NCBI Taxonomy" id="338584"/>
    <lineage>
        <taxon>Bacteria</taxon>
        <taxon>Bacillati</taxon>
        <taxon>Actinomycetota</taxon>
        <taxon>Actinomycetes</taxon>
        <taxon>Micromonosporales</taxon>
        <taxon>Micromonosporaceae</taxon>
        <taxon>Polymorphospora</taxon>
    </lineage>
</organism>
<feature type="transmembrane region" description="Helical" evidence="8">
    <location>
        <begin position="42"/>
        <end position="63"/>
    </location>
</feature>
<evidence type="ECO:0000256" key="1">
    <source>
        <dbReference type="ARBA" id="ARBA00004651"/>
    </source>
</evidence>
<feature type="domain" description="Major facilitator superfamily (MFS) profile" evidence="9">
    <location>
        <begin position="1"/>
        <end position="398"/>
    </location>
</feature>
<feature type="transmembrane region" description="Helical" evidence="8">
    <location>
        <begin position="95"/>
        <end position="113"/>
    </location>
</feature>
<dbReference type="GO" id="GO:0005886">
    <property type="term" value="C:plasma membrane"/>
    <property type="evidence" value="ECO:0007669"/>
    <property type="project" value="UniProtKB-SubCell"/>
</dbReference>
<feature type="transmembrane region" description="Helical" evidence="8">
    <location>
        <begin position="168"/>
        <end position="189"/>
    </location>
</feature>
<accession>A0A810MTE8</accession>
<evidence type="ECO:0000313" key="11">
    <source>
        <dbReference type="Proteomes" id="UP000680866"/>
    </source>
</evidence>
<feature type="transmembrane region" description="Helical" evidence="8">
    <location>
        <begin position="253"/>
        <end position="276"/>
    </location>
</feature>
<keyword evidence="3" id="KW-1003">Cell membrane</keyword>
<feature type="transmembrane region" description="Helical" evidence="8">
    <location>
        <begin position="344"/>
        <end position="366"/>
    </location>
</feature>
<feature type="compositionally biased region" description="Low complexity" evidence="7">
    <location>
        <begin position="402"/>
        <end position="414"/>
    </location>
</feature>
<comment type="subcellular location">
    <subcellularLocation>
        <location evidence="1">Cell membrane</location>
        <topology evidence="1">Multi-pass membrane protein</topology>
    </subcellularLocation>
</comment>
<feature type="region of interest" description="Disordered" evidence="7">
    <location>
        <begin position="401"/>
        <end position="422"/>
    </location>
</feature>
<evidence type="ECO:0000256" key="5">
    <source>
        <dbReference type="ARBA" id="ARBA00022989"/>
    </source>
</evidence>
<dbReference type="InterPro" id="IPR036259">
    <property type="entry name" value="MFS_trans_sf"/>
</dbReference>